<dbReference type="AlphaFoldDB" id="A0AAN0JQP4"/>
<name>A0AAN0JQP4_AMPQE</name>
<accession>A0AAN0JQP4</accession>
<dbReference type="Proteomes" id="UP000007879">
    <property type="component" value="Unassembled WGS sequence"/>
</dbReference>
<reference evidence="5" key="1">
    <citation type="journal article" date="2010" name="Nature">
        <title>The Amphimedon queenslandica genome and the evolution of animal complexity.</title>
        <authorList>
            <person name="Srivastava M."/>
            <person name="Simakov O."/>
            <person name="Chapman J."/>
            <person name="Fahey B."/>
            <person name="Gauthier M.E."/>
            <person name="Mitros T."/>
            <person name="Richards G.S."/>
            <person name="Conaco C."/>
            <person name="Dacre M."/>
            <person name="Hellsten U."/>
            <person name="Larroux C."/>
            <person name="Putnam N.H."/>
            <person name="Stanke M."/>
            <person name="Adamska M."/>
            <person name="Darling A."/>
            <person name="Degnan S.M."/>
            <person name="Oakley T.H."/>
            <person name="Plachetzki D.C."/>
            <person name="Zhai Y."/>
            <person name="Adamski M."/>
            <person name="Calcino A."/>
            <person name="Cummins S.F."/>
            <person name="Goodstein D.M."/>
            <person name="Harris C."/>
            <person name="Jackson D.J."/>
            <person name="Leys S.P."/>
            <person name="Shu S."/>
            <person name="Woodcroft B.J."/>
            <person name="Vervoort M."/>
            <person name="Kosik K.S."/>
            <person name="Manning G."/>
            <person name="Degnan B.M."/>
            <person name="Rokhsar D.S."/>
        </authorList>
    </citation>
    <scope>NUCLEOTIDE SEQUENCE [LARGE SCALE GENOMIC DNA]</scope>
</reference>
<dbReference type="InterPro" id="IPR007527">
    <property type="entry name" value="Znf_SWIM"/>
</dbReference>
<keyword evidence="1" id="KW-0479">Metal-binding</keyword>
<keyword evidence="1" id="KW-0863">Zinc-finger</keyword>
<keyword evidence="5" id="KW-1185">Reference proteome</keyword>
<reference evidence="4" key="2">
    <citation type="submission" date="2024-06" db="UniProtKB">
        <authorList>
            <consortium name="EnsemblMetazoa"/>
        </authorList>
    </citation>
    <scope>IDENTIFICATION</scope>
</reference>
<proteinExistence type="predicted"/>
<evidence type="ECO:0000259" key="3">
    <source>
        <dbReference type="PROSITE" id="PS50966"/>
    </source>
</evidence>
<evidence type="ECO:0000313" key="4">
    <source>
        <dbReference type="EnsemblMetazoa" id="XP_019859156.1"/>
    </source>
</evidence>
<evidence type="ECO:0000256" key="2">
    <source>
        <dbReference type="SAM" id="MobiDB-lite"/>
    </source>
</evidence>
<feature type="compositionally biased region" description="Basic residues" evidence="2">
    <location>
        <begin position="519"/>
        <end position="530"/>
    </location>
</feature>
<evidence type="ECO:0000313" key="5">
    <source>
        <dbReference type="Proteomes" id="UP000007879"/>
    </source>
</evidence>
<dbReference type="RefSeq" id="XP_019859156.1">
    <property type="nucleotide sequence ID" value="XM_020003597.1"/>
</dbReference>
<protein>
    <recommendedName>
        <fullName evidence="3">SWIM-type domain-containing protein</fullName>
    </recommendedName>
</protein>
<dbReference type="EnsemblMetazoa" id="XM_020003597.1">
    <property type="protein sequence ID" value="XP_019859156.1"/>
    <property type="gene ID" value="LOC109587360"/>
</dbReference>
<dbReference type="GeneID" id="109587360"/>
<dbReference type="KEGG" id="aqu:109587360"/>
<feature type="domain" description="SWIM-type" evidence="3">
    <location>
        <begin position="459"/>
        <end position="498"/>
    </location>
</feature>
<dbReference type="PROSITE" id="PS50966">
    <property type="entry name" value="ZF_SWIM"/>
    <property type="match status" value="1"/>
</dbReference>
<feature type="region of interest" description="Disordered" evidence="2">
    <location>
        <begin position="380"/>
        <end position="426"/>
    </location>
</feature>
<evidence type="ECO:0000256" key="1">
    <source>
        <dbReference type="PROSITE-ProRule" id="PRU00325"/>
    </source>
</evidence>
<dbReference type="GO" id="GO:0008270">
    <property type="term" value="F:zinc ion binding"/>
    <property type="evidence" value="ECO:0007669"/>
    <property type="project" value="UniProtKB-KW"/>
</dbReference>
<organism evidence="4 5">
    <name type="scientific">Amphimedon queenslandica</name>
    <name type="common">Sponge</name>
    <dbReference type="NCBI Taxonomy" id="400682"/>
    <lineage>
        <taxon>Eukaryota</taxon>
        <taxon>Metazoa</taxon>
        <taxon>Porifera</taxon>
        <taxon>Demospongiae</taxon>
        <taxon>Heteroscleromorpha</taxon>
        <taxon>Haplosclerida</taxon>
        <taxon>Niphatidae</taxon>
        <taxon>Amphimedon</taxon>
    </lineage>
</organism>
<feature type="region of interest" description="Disordered" evidence="2">
    <location>
        <begin position="519"/>
        <end position="555"/>
    </location>
</feature>
<sequence length="604" mass="68771">MRQLECSETIPSVAYKRMVATSGPSQDHLAIQLPKNRKQIKNLQARFRQRLRISHDALYNIHELAYDLEDFVHKVVTFPDVVIVCGMKQMLLEVERILQVQTHDSHEYSQLLSYDTTFKLGDFYVSPLLFRNILFETKPVMPSLFMIHERKLKATHDELMRVVSQLLPSLVNGSNTIPLVTDDEKGFDAINCHLHKVCRLYCWNHIINASKIWLRGHGATSSEIPIYVNNIRNLLHQPSEDEYCKLLTELKGSWSQPFVTYYMSEIHSKVKHSGRWVLDRLHVYDPISGVTSNQSEGFNSVLKRIQTWKEIPIDTALLSLYHLQVFYWNEWQRGLAGLGEYRLCNRFIIARIDKEDIFLIPTISLEDIVKAAKEGGPRHIYQNLVEDNETTENSNESNGREETANNPEMMSEDESCPQTPVDNSLRDADDGIVQQSQIVRAELLVKNGLLSHDPKVGSFTVTGSSGKLHVVRLFPSEYCSCPSTTTCYHILGAKLSLGIPIKKDMKQVNLSQLRWNKRSKGQKKCGRKRPRPGDNDVVVTPAPDSQNWEESSGLPRKSLKISGQVSITESNAVEQIEVNSAAERSINVCEECNEVEGNQNSNQN</sequence>
<keyword evidence="1" id="KW-0862">Zinc</keyword>